<dbReference type="SUPFAM" id="SSF52540">
    <property type="entry name" value="P-loop containing nucleoside triphosphate hydrolases"/>
    <property type="match status" value="1"/>
</dbReference>
<dbReference type="PANTHER" id="PTHR30050">
    <property type="entry name" value="CHROMOSOMAL REPLICATION INITIATOR PROTEIN DNAA"/>
    <property type="match status" value="1"/>
</dbReference>
<name>A0A927R6A2_9BACL</name>
<dbReference type="InterPro" id="IPR027417">
    <property type="entry name" value="P-loop_NTPase"/>
</dbReference>
<feature type="coiled-coil region" evidence="1">
    <location>
        <begin position="1"/>
        <end position="28"/>
    </location>
</feature>
<evidence type="ECO:0000259" key="2">
    <source>
        <dbReference type="Pfam" id="PF01695"/>
    </source>
</evidence>
<sequence length="293" mass="34001">MESISEVMAQLQERAMKMSLQRQSETERPGAVEYECDECKDKEIVFSHVDEKGYEIYKPCQCRERKAWRRRFKNAFIPEEFTKANLDNYKQNTSVQKSMYQLTEEYLARFPGSPKELKDMNNFGLIANIGEQRIRSMPDADRTNAKTKHNNFGVGKTHFQIALSKQLIKRGFNVLVISDVTFTDEMMNARRMNDGNETFNGLMNGVLSADVLMWDDIGKARPTEAKEALYYNIINERYKKQKPIVFNSNEDRGTLAERIGYAASSRLIGNCYDAEAKKDYLLEVEGEDWRLKK</sequence>
<dbReference type="GO" id="GO:0006260">
    <property type="term" value="P:DNA replication"/>
    <property type="evidence" value="ECO:0007669"/>
    <property type="project" value="TreeGrafter"/>
</dbReference>
<dbReference type="Pfam" id="PF01695">
    <property type="entry name" value="IstB_IS21"/>
    <property type="match status" value="1"/>
</dbReference>
<evidence type="ECO:0000313" key="3">
    <source>
        <dbReference type="EMBL" id="MBE1554774.1"/>
    </source>
</evidence>
<dbReference type="Gene3D" id="3.40.50.300">
    <property type="entry name" value="P-loop containing nucleotide triphosphate hydrolases"/>
    <property type="match status" value="1"/>
</dbReference>
<accession>A0A927R6A2</accession>
<proteinExistence type="predicted"/>
<dbReference type="GO" id="GO:0005524">
    <property type="term" value="F:ATP binding"/>
    <property type="evidence" value="ECO:0007669"/>
    <property type="project" value="InterPro"/>
</dbReference>
<gene>
    <name evidence="3" type="ORF">H4683_001852</name>
</gene>
<dbReference type="Proteomes" id="UP000658225">
    <property type="component" value="Unassembled WGS sequence"/>
</dbReference>
<evidence type="ECO:0000256" key="1">
    <source>
        <dbReference type="SAM" id="Coils"/>
    </source>
</evidence>
<keyword evidence="1" id="KW-0175">Coiled coil</keyword>
<evidence type="ECO:0000313" key="4">
    <source>
        <dbReference type="Proteomes" id="UP000658225"/>
    </source>
</evidence>
<dbReference type="RefSeq" id="WP_225942001.1">
    <property type="nucleotide sequence ID" value="NZ_JADBEL010000008.1"/>
</dbReference>
<keyword evidence="4" id="KW-1185">Reference proteome</keyword>
<protein>
    <submittedName>
        <fullName evidence="3">DNA replication protein DnaC</fullName>
    </submittedName>
</protein>
<dbReference type="InterPro" id="IPR002611">
    <property type="entry name" value="IstB_ATP-bd"/>
</dbReference>
<dbReference type="AlphaFoldDB" id="A0A927R6A2"/>
<dbReference type="EMBL" id="JADBEL010000008">
    <property type="protein sequence ID" value="MBE1554774.1"/>
    <property type="molecule type" value="Genomic_DNA"/>
</dbReference>
<dbReference type="PANTHER" id="PTHR30050:SF4">
    <property type="entry name" value="ATP-BINDING PROTEIN RV3427C IN INSERTION SEQUENCE-RELATED"/>
    <property type="match status" value="1"/>
</dbReference>
<organism evidence="3 4">
    <name type="scientific">Sporosarcina limicola</name>
    <dbReference type="NCBI Taxonomy" id="34101"/>
    <lineage>
        <taxon>Bacteria</taxon>
        <taxon>Bacillati</taxon>
        <taxon>Bacillota</taxon>
        <taxon>Bacilli</taxon>
        <taxon>Bacillales</taxon>
        <taxon>Caryophanaceae</taxon>
        <taxon>Sporosarcina</taxon>
    </lineage>
</organism>
<reference evidence="3" key="1">
    <citation type="submission" date="2020-10" db="EMBL/GenBank/DDBJ databases">
        <title>Genomic Encyclopedia of Type Strains, Phase IV (KMG-IV): sequencing the most valuable type-strain genomes for metagenomic binning, comparative biology and taxonomic classification.</title>
        <authorList>
            <person name="Goeker M."/>
        </authorList>
    </citation>
    <scope>NUCLEOTIDE SEQUENCE</scope>
    <source>
        <strain evidence="3">DSM 13886</strain>
    </source>
</reference>
<feature type="domain" description="IstB-like ATP-binding" evidence="2">
    <location>
        <begin position="152"/>
        <end position="258"/>
    </location>
</feature>
<comment type="caution">
    <text evidence="3">The sequence shown here is derived from an EMBL/GenBank/DDBJ whole genome shotgun (WGS) entry which is preliminary data.</text>
</comment>